<accession>A0A0A9FNL7</accession>
<sequence length="47" mass="4959">MPVLVEGADKLCRGEKRHGVFLLQRCASNFFAGAGGYRGGTCGAQDN</sequence>
<reference evidence="1" key="1">
    <citation type="submission" date="2014-09" db="EMBL/GenBank/DDBJ databases">
        <authorList>
            <person name="Magalhaes I.L.F."/>
            <person name="Oliveira U."/>
            <person name="Santos F.R."/>
            <person name="Vidigal T.H.D.A."/>
            <person name="Brescovit A.D."/>
            <person name="Santos A.J."/>
        </authorList>
    </citation>
    <scope>NUCLEOTIDE SEQUENCE</scope>
    <source>
        <tissue evidence="1">Shoot tissue taken approximately 20 cm above the soil surface</tissue>
    </source>
</reference>
<dbReference type="AlphaFoldDB" id="A0A0A9FNL7"/>
<evidence type="ECO:0000313" key="1">
    <source>
        <dbReference type="EMBL" id="JAE09888.1"/>
    </source>
</evidence>
<proteinExistence type="predicted"/>
<organism evidence="1">
    <name type="scientific">Arundo donax</name>
    <name type="common">Giant reed</name>
    <name type="synonym">Donax arundinaceus</name>
    <dbReference type="NCBI Taxonomy" id="35708"/>
    <lineage>
        <taxon>Eukaryota</taxon>
        <taxon>Viridiplantae</taxon>
        <taxon>Streptophyta</taxon>
        <taxon>Embryophyta</taxon>
        <taxon>Tracheophyta</taxon>
        <taxon>Spermatophyta</taxon>
        <taxon>Magnoliopsida</taxon>
        <taxon>Liliopsida</taxon>
        <taxon>Poales</taxon>
        <taxon>Poaceae</taxon>
        <taxon>PACMAD clade</taxon>
        <taxon>Arundinoideae</taxon>
        <taxon>Arundineae</taxon>
        <taxon>Arundo</taxon>
    </lineage>
</organism>
<name>A0A0A9FNL7_ARUDO</name>
<protein>
    <submittedName>
        <fullName evidence="1">Uncharacterized protein</fullName>
    </submittedName>
</protein>
<dbReference type="EMBL" id="GBRH01188008">
    <property type="protein sequence ID" value="JAE09888.1"/>
    <property type="molecule type" value="Transcribed_RNA"/>
</dbReference>
<reference evidence="1" key="2">
    <citation type="journal article" date="2015" name="Data Brief">
        <title>Shoot transcriptome of the giant reed, Arundo donax.</title>
        <authorList>
            <person name="Barrero R.A."/>
            <person name="Guerrero F.D."/>
            <person name="Moolhuijzen P."/>
            <person name="Goolsby J.A."/>
            <person name="Tidwell J."/>
            <person name="Bellgard S.E."/>
            <person name="Bellgard M.I."/>
        </authorList>
    </citation>
    <scope>NUCLEOTIDE SEQUENCE</scope>
    <source>
        <tissue evidence="1">Shoot tissue taken approximately 20 cm above the soil surface</tissue>
    </source>
</reference>